<evidence type="ECO:0008006" key="4">
    <source>
        <dbReference type="Google" id="ProtNLM"/>
    </source>
</evidence>
<dbReference type="Gene3D" id="3.30.40.190">
    <property type="match status" value="1"/>
</dbReference>
<dbReference type="EMBL" id="CABVQG010000016">
    <property type="protein sequence ID" value="VWC90394.1"/>
    <property type="molecule type" value="Genomic_DNA"/>
</dbReference>
<feature type="region of interest" description="Disordered" evidence="1">
    <location>
        <begin position="1"/>
        <end position="44"/>
    </location>
</feature>
<keyword evidence="3" id="KW-1185">Reference proteome</keyword>
<evidence type="ECO:0000256" key="1">
    <source>
        <dbReference type="SAM" id="MobiDB-lite"/>
    </source>
</evidence>
<evidence type="ECO:0000313" key="2">
    <source>
        <dbReference type="EMBL" id="VWC90394.1"/>
    </source>
</evidence>
<dbReference type="RefSeq" id="WP_217481395.1">
    <property type="nucleotide sequence ID" value="NZ_CABVQG010000016.1"/>
</dbReference>
<proteinExistence type="predicted"/>
<feature type="compositionally biased region" description="Basic residues" evidence="1">
    <location>
        <begin position="31"/>
        <end position="44"/>
    </location>
</feature>
<evidence type="ECO:0000313" key="3">
    <source>
        <dbReference type="Proteomes" id="UP000494120"/>
    </source>
</evidence>
<reference evidence="2 3" key="1">
    <citation type="submission" date="2019-09" db="EMBL/GenBank/DDBJ databases">
        <authorList>
            <person name="Depoorter E."/>
        </authorList>
    </citation>
    <scope>NUCLEOTIDE SEQUENCE [LARGE SCALE GENOMIC DNA]</scope>
    <source>
        <strain evidence="2 3">R-17378</strain>
    </source>
</reference>
<dbReference type="Proteomes" id="UP000494120">
    <property type="component" value="Unassembled WGS sequence"/>
</dbReference>
<gene>
    <name evidence="2" type="ORF">BLA17378_04527</name>
</gene>
<sequence length="145" mass="16005">MKRSGFGPRAKPMARGSWSRKSAPLPEGTKPARKTAIKARVKSKTKVEREHMGIVAGLCCIVCRNLGFDGSPAEIHHVRYLAGAGQRSSNRDSIPLCVAHHRLGGWGVAFHAGPEEFERRYGTEAELLAQTRREMGLEQTELEEV</sequence>
<organism evidence="2 3">
    <name type="scientific">Burkholderia aenigmatica</name>
    <dbReference type="NCBI Taxonomy" id="2015348"/>
    <lineage>
        <taxon>Bacteria</taxon>
        <taxon>Pseudomonadati</taxon>
        <taxon>Pseudomonadota</taxon>
        <taxon>Betaproteobacteria</taxon>
        <taxon>Burkholderiales</taxon>
        <taxon>Burkholderiaceae</taxon>
        <taxon>Burkholderia</taxon>
        <taxon>Burkholderia cepacia complex</taxon>
    </lineage>
</organism>
<dbReference type="InterPro" id="IPR031875">
    <property type="entry name" value="RecA_dep_nuc"/>
</dbReference>
<protein>
    <recommendedName>
        <fullName evidence="4">DUF968 domain-containing protein</fullName>
    </recommendedName>
</protein>
<dbReference type="Pfam" id="PF16786">
    <property type="entry name" value="RecA_dep_nuc"/>
    <property type="match status" value="1"/>
</dbReference>
<name>A0ABY6Y067_9BURK</name>
<accession>A0ABY6Y067</accession>
<comment type="caution">
    <text evidence="2">The sequence shown here is derived from an EMBL/GenBank/DDBJ whole genome shotgun (WGS) entry which is preliminary data.</text>
</comment>